<evidence type="ECO:0000313" key="2">
    <source>
        <dbReference type="EMBL" id="KAJ1170238.1"/>
    </source>
</evidence>
<keyword evidence="3" id="KW-1185">Reference proteome</keyword>
<dbReference type="AlphaFoldDB" id="A0AAV7T1A8"/>
<comment type="caution">
    <text evidence="2">The sequence shown here is derived from an EMBL/GenBank/DDBJ whole genome shotgun (WGS) entry which is preliminary data.</text>
</comment>
<protein>
    <submittedName>
        <fullName evidence="2">Uncharacterized protein</fullName>
    </submittedName>
</protein>
<feature type="compositionally biased region" description="Low complexity" evidence="1">
    <location>
        <begin position="120"/>
        <end position="132"/>
    </location>
</feature>
<gene>
    <name evidence="2" type="ORF">NDU88_002119</name>
</gene>
<feature type="region of interest" description="Disordered" evidence="1">
    <location>
        <begin position="61"/>
        <end position="159"/>
    </location>
</feature>
<evidence type="ECO:0000256" key="1">
    <source>
        <dbReference type="SAM" id="MobiDB-lite"/>
    </source>
</evidence>
<accession>A0AAV7T1A8</accession>
<name>A0AAV7T1A8_PLEWA</name>
<reference evidence="2" key="1">
    <citation type="journal article" date="2022" name="bioRxiv">
        <title>Sequencing and chromosome-scale assembly of the giantPleurodeles waltlgenome.</title>
        <authorList>
            <person name="Brown T."/>
            <person name="Elewa A."/>
            <person name="Iarovenko S."/>
            <person name="Subramanian E."/>
            <person name="Araus A.J."/>
            <person name="Petzold A."/>
            <person name="Susuki M."/>
            <person name="Suzuki K.-i.T."/>
            <person name="Hayashi T."/>
            <person name="Toyoda A."/>
            <person name="Oliveira C."/>
            <person name="Osipova E."/>
            <person name="Leigh N.D."/>
            <person name="Simon A."/>
            <person name="Yun M.H."/>
        </authorList>
    </citation>
    <scope>NUCLEOTIDE SEQUENCE</scope>
    <source>
        <strain evidence="2">20211129_DDA</strain>
        <tissue evidence="2">Liver</tissue>
    </source>
</reference>
<dbReference type="Proteomes" id="UP001066276">
    <property type="component" value="Chromosome 4_1"/>
</dbReference>
<proteinExistence type="predicted"/>
<dbReference type="EMBL" id="JANPWB010000007">
    <property type="protein sequence ID" value="KAJ1170238.1"/>
    <property type="molecule type" value="Genomic_DNA"/>
</dbReference>
<evidence type="ECO:0000313" key="3">
    <source>
        <dbReference type="Proteomes" id="UP001066276"/>
    </source>
</evidence>
<sequence>MQGLRLSGDAVSAVAAVPLGAHKKVPTSRSIPRPGPAKALLRCALRTELRAGGDRMRPVRPTAWIEQRPRACEEQAPQGRGAWTSGVGPEPGHASLYHWPGPAGIPGRGRRQPLRWRPSPGFRAGGAACPAARCRRPGPTGEVEASLRSGRPPPVKESG</sequence>
<organism evidence="2 3">
    <name type="scientific">Pleurodeles waltl</name>
    <name type="common">Iberian ribbed newt</name>
    <dbReference type="NCBI Taxonomy" id="8319"/>
    <lineage>
        <taxon>Eukaryota</taxon>
        <taxon>Metazoa</taxon>
        <taxon>Chordata</taxon>
        <taxon>Craniata</taxon>
        <taxon>Vertebrata</taxon>
        <taxon>Euteleostomi</taxon>
        <taxon>Amphibia</taxon>
        <taxon>Batrachia</taxon>
        <taxon>Caudata</taxon>
        <taxon>Salamandroidea</taxon>
        <taxon>Salamandridae</taxon>
        <taxon>Pleurodelinae</taxon>
        <taxon>Pleurodeles</taxon>
    </lineage>
</organism>